<accession>A0A0L1JJ20</accession>
<dbReference type="Pfam" id="PF00797">
    <property type="entry name" value="Acetyltransf_2"/>
    <property type="match status" value="1"/>
</dbReference>
<dbReference type="Gene3D" id="3.30.2140.20">
    <property type="match status" value="1"/>
</dbReference>
<evidence type="ECO:0000313" key="3">
    <source>
        <dbReference type="Proteomes" id="UP000037505"/>
    </source>
</evidence>
<dbReference type="GeneID" id="26802314"/>
<dbReference type="InterPro" id="IPR011042">
    <property type="entry name" value="6-blade_b-propeller_TolB-like"/>
</dbReference>
<dbReference type="GO" id="GO:0016407">
    <property type="term" value="F:acetyltransferase activity"/>
    <property type="evidence" value="ECO:0007669"/>
    <property type="project" value="InterPro"/>
</dbReference>
<proteinExistence type="inferred from homology"/>
<dbReference type="SUPFAM" id="SSF54001">
    <property type="entry name" value="Cysteine proteinases"/>
    <property type="match status" value="1"/>
</dbReference>
<dbReference type="OrthoDB" id="5307922at2759"/>
<dbReference type="InterPro" id="IPR053710">
    <property type="entry name" value="Arylamine_NAT_domain_sf"/>
</dbReference>
<evidence type="ECO:0000313" key="2">
    <source>
        <dbReference type="EMBL" id="KNG91388.1"/>
    </source>
</evidence>
<dbReference type="EMBL" id="JNOM01000003">
    <property type="protein sequence ID" value="KNG91388.1"/>
    <property type="molecule type" value="Genomic_DNA"/>
</dbReference>
<dbReference type="AlphaFoldDB" id="A0A0L1JJ20"/>
<gene>
    <name evidence="2" type="ORF">ANOM_000510</name>
</gene>
<evidence type="ECO:0000256" key="1">
    <source>
        <dbReference type="ARBA" id="ARBA00006547"/>
    </source>
</evidence>
<dbReference type="PANTHER" id="PTHR11799">
    <property type="entry name" value="PARAOXONASE"/>
    <property type="match status" value="1"/>
</dbReference>
<dbReference type="Proteomes" id="UP000037505">
    <property type="component" value="Unassembled WGS sequence"/>
</dbReference>
<dbReference type="RefSeq" id="XP_015412311.1">
    <property type="nucleotide sequence ID" value="XM_015545768.1"/>
</dbReference>
<comment type="similarity">
    <text evidence="1">Belongs to the arylamine N-acetyltransferase family.</text>
</comment>
<name>A0A0L1JJ20_ASPN3</name>
<dbReference type="InterPro" id="IPR038765">
    <property type="entry name" value="Papain-like_cys_pep_sf"/>
</dbReference>
<dbReference type="SUPFAM" id="SSF63829">
    <property type="entry name" value="Calcium-dependent phosphotriesterase"/>
    <property type="match status" value="1"/>
</dbReference>
<dbReference type="InterPro" id="IPR051288">
    <property type="entry name" value="Serum_paraoxonase/arylesterase"/>
</dbReference>
<dbReference type="InterPro" id="IPR001447">
    <property type="entry name" value="Arylamine_N-AcTrfase"/>
</dbReference>
<sequence>MTSAYSMVQVQKYLSYLSLPSKYHAYVETPHLFPKDEAALTVLFRCQITRFPFENLSVHYSAARQADIDPDTLYSKMMGTGETGPTGRGGYCLEVNIFFHHILRGLGFDVYMVGARNRDRVNGIPQGDYRGWVHMANIVRLPSGVRYHLDVGFGGDGPTRPIPLVSGEAITTLGTQEARLLYDHISKESQRKRKHWIYQCRNGVDKEWNSFYCYPDLEFFEEDFEVINRFAAWEFLQRELAVAVKFIRHGEERRILENQETLVQIPAGPDEVHIAGKIILVNNEGKPSILAKPTRSVQFRITPSSTPRIPINHGWLRSSLVVLILAITIGFYKIYLHDAVVLMLGIGRVVQPLEDFPGYRCQRIQHPLLESCEDLWLDSTNRKLYAACSSPAARKAWSPGGNTYDLAGLAAAGGSDHISVLDIDEPGSDGLYGVHALGFREGANNQQLHLHGFDVRRIDHGRRLRFWLINHRLPIDTATGESLSDATHVGANSTIDVYDLDLGNARSTDHLEHVKTIVSDAIISPNNLVVIDDDKGDFLVTNDHSTKVGALRDLSFLFGDGSIAYCRTDTGKCHIATTDDCYLPNGITRDPSSGHVYVAHSAKGTLGVNRLTDDNRLVQIAEVPLTMSVDNLSIDAEGNVFGGGFPDAAKFWKAWADPYGTPAPSTVLMIRRKQGSHAPEDAYEVVKVVEDGEARVLPTTTTAIHDPISGRLFLGGVTSSFIGVCDRVG</sequence>
<comment type="caution">
    <text evidence="2">The sequence shown here is derived from an EMBL/GenBank/DDBJ whole genome shotgun (WGS) entry which is preliminary data.</text>
</comment>
<keyword evidence="3" id="KW-1185">Reference proteome</keyword>
<dbReference type="Gene3D" id="2.120.10.30">
    <property type="entry name" value="TolB, C-terminal domain"/>
    <property type="match status" value="1"/>
</dbReference>
<protein>
    <submittedName>
        <fullName evidence="2">Uncharacterized protein</fullName>
    </submittedName>
</protein>
<organism evidence="2 3">
    <name type="scientific">Aspergillus nomiae NRRL (strain ATCC 15546 / NRRL 13137 / CBS 260.88 / M93)</name>
    <dbReference type="NCBI Taxonomy" id="1509407"/>
    <lineage>
        <taxon>Eukaryota</taxon>
        <taxon>Fungi</taxon>
        <taxon>Dikarya</taxon>
        <taxon>Ascomycota</taxon>
        <taxon>Pezizomycotina</taxon>
        <taxon>Eurotiomycetes</taxon>
        <taxon>Eurotiomycetidae</taxon>
        <taxon>Eurotiales</taxon>
        <taxon>Aspergillaceae</taxon>
        <taxon>Aspergillus</taxon>
        <taxon>Aspergillus subgen. Circumdati</taxon>
    </lineage>
</organism>
<reference evidence="2 3" key="1">
    <citation type="submission" date="2014-06" db="EMBL/GenBank/DDBJ databases">
        <title>The Genome of the Aflatoxigenic Filamentous Fungus Aspergillus nomius.</title>
        <authorList>
            <person name="Moore M.G."/>
            <person name="Shannon B.M."/>
            <person name="Brian M.M."/>
        </authorList>
    </citation>
    <scope>NUCLEOTIDE SEQUENCE [LARGE SCALE GENOMIC DNA]</scope>
    <source>
        <strain evidence="2 3">NRRL 13137</strain>
    </source>
</reference>
<dbReference type="PANTHER" id="PTHR11799:SF20">
    <property type="entry name" value="SMP-30_GLUCONOLACTONASE_LRE-LIKE REGION DOMAIN-CONTAINING PROTEIN"/>
    <property type="match status" value="1"/>
</dbReference>